<keyword evidence="2" id="KW-0238">DNA-binding</keyword>
<evidence type="ECO:0000313" key="5">
    <source>
        <dbReference type="EMBL" id="MBO0330373.1"/>
    </source>
</evidence>
<dbReference type="InterPro" id="IPR036390">
    <property type="entry name" value="WH_DNA-bd_sf"/>
</dbReference>
<dbReference type="Proteomes" id="UP000664163">
    <property type="component" value="Unassembled WGS sequence"/>
</dbReference>
<dbReference type="SUPFAM" id="SSF46785">
    <property type="entry name" value="Winged helix' DNA-binding domain"/>
    <property type="match status" value="1"/>
</dbReference>
<keyword evidence="6" id="KW-1185">Reference proteome</keyword>
<dbReference type="PANTHER" id="PTHR38445">
    <property type="entry name" value="HTH-TYPE TRANSCRIPTIONAL REPRESSOR YTRA"/>
    <property type="match status" value="1"/>
</dbReference>
<comment type="caution">
    <text evidence="5">The sequence shown here is derived from an EMBL/GenBank/DDBJ whole genome shotgun (WGS) entry which is preliminary data.</text>
</comment>
<protein>
    <submittedName>
        <fullName evidence="5">GntR family transcriptional regulator</fullName>
    </submittedName>
</protein>
<keyword evidence="1" id="KW-0805">Transcription regulation</keyword>
<dbReference type="InterPro" id="IPR036388">
    <property type="entry name" value="WH-like_DNA-bd_sf"/>
</dbReference>
<dbReference type="PROSITE" id="PS50949">
    <property type="entry name" value="HTH_GNTR"/>
    <property type="match status" value="1"/>
</dbReference>
<dbReference type="Pfam" id="PF00392">
    <property type="entry name" value="GntR"/>
    <property type="match status" value="1"/>
</dbReference>
<accession>A0ABS3EVX7</accession>
<gene>
    <name evidence="5" type="ORF">J0X13_07410</name>
</gene>
<dbReference type="InterPro" id="IPR028082">
    <property type="entry name" value="Peripla_BP_I"/>
</dbReference>
<dbReference type="SMART" id="SM00345">
    <property type="entry name" value="HTH_GNTR"/>
    <property type="match status" value="1"/>
</dbReference>
<dbReference type="CDD" id="cd07377">
    <property type="entry name" value="WHTH_GntR"/>
    <property type="match status" value="1"/>
</dbReference>
<evidence type="ECO:0000313" key="6">
    <source>
        <dbReference type="Proteomes" id="UP000664163"/>
    </source>
</evidence>
<proteinExistence type="predicted"/>
<dbReference type="EMBL" id="JAFLND010000001">
    <property type="protein sequence ID" value="MBO0330373.1"/>
    <property type="molecule type" value="Genomic_DNA"/>
</dbReference>
<dbReference type="InterPro" id="IPR000524">
    <property type="entry name" value="Tscrpt_reg_HTH_GntR"/>
</dbReference>
<organism evidence="5 6">
    <name type="scientific">[Muricauda] lutisoli</name>
    <dbReference type="NCBI Taxonomy" id="2816035"/>
    <lineage>
        <taxon>Bacteria</taxon>
        <taxon>Pseudomonadati</taxon>
        <taxon>Bacteroidota</taxon>
        <taxon>Flavobacteriia</taxon>
        <taxon>Flavobacteriales</taxon>
        <taxon>Flavobacteriaceae</taxon>
        <taxon>Allomuricauda</taxon>
    </lineage>
</organism>
<evidence type="ECO:0000256" key="2">
    <source>
        <dbReference type="ARBA" id="ARBA00023125"/>
    </source>
</evidence>
<sequence>MVLLNRILELQDSHLLSKHEILVQSVIDSIAEGDLLVGDKLPSINKMVRNVGYARKTIVRAYEELKDRGLVESKNKQGYFVISQETGVMLRVALLLFAFQSFQEDFYNTLRNELGKKYQVDVFFHHNNLSIFETIISNIKGKYGMYVIAPIQDNAVIPMLQSIPPNKLILVDRYLDLGPEYSFIAQEFENSTYNKLVKLLPEIRKYEHIVLFFNTKTDYSPLGIRNAFERFIQDYDIRGSIEEAYMPETLKKNTLYFIKNDSILWKFLKDCSRGQCILGKDLGILSYDDNVLKEIIMGGITTMSTDFKEMGKMAAKFVKEGTPIRTIIPTDLLRRHSL</sequence>
<feature type="domain" description="HTH gntR-type" evidence="4">
    <location>
        <begin position="16"/>
        <end position="84"/>
    </location>
</feature>
<dbReference type="SUPFAM" id="SSF53822">
    <property type="entry name" value="Periplasmic binding protein-like I"/>
    <property type="match status" value="1"/>
</dbReference>
<dbReference type="Gene3D" id="3.40.50.2300">
    <property type="match status" value="1"/>
</dbReference>
<keyword evidence="3" id="KW-0804">Transcription</keyword>
<reference evidence="5 6" key="1">
    <citation type="submission" date="2021-03" db="EMBL/GenBank/DDBJ databases">
        <title>Muricauda sp. CAU 1631 isolated from Incheon.</title>
        <authorList>
            <person name="Kim W."/>
        </authorList>
    </citation>
    <scope>NUCLEOTIDE SEQUENCE [LARGE SCALE GENOMIC DNA]</scope>
    <source>
        <strain evidence="5 6">CAU 1631</strain>
    </source>
</reference>
<evidence type="ECO:0000259" key="4">
    <source>
        <dbReference type="PROSITE" id="PS50949"/>
    </source>
</evidence>
<dbReference type="RefSeq" id="WP_207070769.1">
    <property type="nucleotide sequence ID" value="NZ_JAFLND010000001.1"/>
</dbReference>
<evidence type="ECO:0000256" key="3">
    <source>
        <dbReference type="ARBA" id="ARBA00023163"/>
    </source>
</evidence>
<dbReference type="Gene3D" id="1.10.10.10">
    <property type="entry name" value="Winged helix-like DNA-binding domain superfamily/Winged helix DNA-binding domain"/>
    <property type="match status" value="1"/>
</dbReference>
<evidence type="ECO:0000256" key="1">
    <source>
        <dbReference type="ARBA" id="ARBA00023015"/>
    </source>
</evidence>
<dbReference type="PANTHER" id="PTHR38445:SF10">
    <property type="entry name" value="GNTR-FAMILY TRANSCRIPTIONAL REGULATOR"/>
    <property type="match status" value="1"/>
</dbReference>
<name>A0ABS3EVX7_9FLAO</name>